<evidence type="ECO:0000313" key="3">
    <source>
        <dbReference type="Proteomes" id="UP000633365"/>
    </source>
</evidence>
<accession>A0A934WTE0</accession>
<dbReference type="Gene3D" id="3.30.2310.20">
    <property type="entry name" value="RelE-like"/>
    <property type="match status" value="1"/>
</dbReference>
<name>A0A934WTE0_9FIRM</name>
<sequence>MDNVKYQLRYLPIFYEDMAEVVDYISIDLQNPSAAIKLIDLTEQAILKRLDNPLSFQPIRSKREREHPYYRININNYAVFYVVIDDVMEVRRFLYSKRDLQSII</sequence>
<gene>
    <name evidence="2" type="ORF">JKK62_13320</name>
</gene>
<comment type="caution">
    <text evidence="2">The sequence shown here is derived from an EMBL/GenBank/DDBJ whole genome shotgun (WGS) entry which is preliminary data.</text>
</comment>
<keyword evidence="1" id="KW-1277">Toxin-antitoxin system</keyword>
<dbReference type="Pfam" id="PF05016">
    <property type="entry name" value="ParE_toxin"/>
    <property type="match status" value="1"/>
</dbReference>
<proteinExistence type="predicted"/>
<keyword evidence="3" id="KW-1185">Reference proteome</keyword>
<dbReference type="InterPro" id="IPR035093">
    <property type="entry name" value="RelE/ParE_toxin_dom_sf"/>
</dbReference>
<dbReference type="InterPro" id="IPR007712">
    <property type="entry name" value="RelE/ParE_toxin"/>
</dbReference>
<reference evidence="2" key="1">
    <citation type="submission" date="2021-01" db="EMBL/GenBank/DDBJ databases">
        <title>Genome public.</title>
        <authorList>
            <person name="Liu C."/>
            <person name="Sun Q."/>
        </authorList>
    </citation>
    <scope>NUCLEOTIDE SEQUENCE</scope>
    <source>
        <strain evidence="2">M6</strain>
    </source>
</reference>
<organism evidence="2 3">
    <name type="scientific">Ruminococcus difficilis</name>
    <dbReference type="NCBI Taxonomy" id="2763069"/>
    <lineage>
        <taxon>Bacteria</taxon>
        <taxon>Bacillati</taxon>
        <taxon>Bacillota</taxon>
        <taxon>Clostridia</taxon>
        <taxon>Eubacteriales</taxon>
        <taxon>Oscillospiraceae</taxon>
        <taxon>Ruminococcus</taxon>
    </lineage>
</organism>
<protein>
    <submittedName>
        <fullName evidence="2">Type II toxin-antitoxin system RelE/ParE family toxin</fullName>
    </submittedName>
</protein>
<dbReference type="RefSeq" id="WP_201428317.1">
    <property type="nucleotide sequence ID" value="NZ_JAEQMG010000145.1"/>
</dbReference>
<dbReference type="AlphaFoldDB" id="A0A934WTE0"/>
<dbReference type="EMBL" id="JAEQMG010000145">
    <property type="protein sequence ID" value="MBK6089607.1"/>
    <property type="molecule type" value="Genomic_DNA"/>
</dbReference>
<dbReference type="Proteomes" id="UP000633365">
    <property type="component" value="Unassembled WGS sequence"/>
</dbReference>
<evidence type="ECO:0000256" key="1">
    <source>
        <dbReference type="ARBA" id="ARBA00022649"/>
    </source>
</evidence>
<evidence type="ECO:0000313" key="2">
    <source>
        <dbReference type="EMBL" id="MBK6089607.1"/>
    </source>
</evidence>